<dbReference type="SUPFAM" id="SSF48371">
    <property type="entry name" value="ARM repeat"/>
    <property type="match status" value="1"/>
</dbReference>
<dbReference type="PANTHER" id="PTHR16356:SF1">
    <property type="entry name" value="TRANSMEMBRANE AND COILED-COIL DOMAIN-CONTAINING PROTEIN 6"/>
    <property type="match status" value="1"/>
</dbReference>
<dbReference type="InterPro" id="IPR016024">
    <property type="entry name" value="ARM-type_fold"/>
</dbReference>
<dbReference type="Gene3D" id="1.25.10.10">
    <property type="entry name" value="Leucine-rich Repeat Variant"/>
    <property type="match status" value="1"/>
</dbReference>
<dbReference type="Proteomes" id="UP000837857">
    <property type="component" value="Chromosome 18"/>
</dbReference>
<organism evidence="1 2">
    <name type="scientific">Iphiclides podalirius</name>
    <name type="common">scarce swallowtail</name>
    <dbReference type="NCBI Taxonomy" id="110791"/>
    <lineage>
        <taxon>Eukaryota</taxon>
        <taxon>Metazoa</taxon>
        <taxon>Ecdysozoa</taxon>
        <taxon>Arthropoda</taxon>
        <taxon>Hexapoda</taxon>
        <taxon>Insecta</taxon>
        <taxon>Pterygota</taxon>
        <taxon>Neoptera</taxon>
        <taxon>Endopterygota</taxon>
        <taxon>Lepidoptera</taxon>
        <taxon>Glossata</taxon>
        <taxon>Ditrysia</taxon>
        <taxon>Papilionoidea</taxon>
        <taxon>Papilionidae</taxon>
        <taxon>Papilioninae</taxon>
        <taxon>Iphiclides</taxon>
    </lineage>
</organism>
<dbReference type="InterPro" id="IPR000225">
    <property type="entry name" value="Armadillo"/>
</dbReference>
<name>A0ABN8I797_9NEOP</name>
<accession>A0ABN8I797</accession>
<feature type="non-terminal residue" evidence="1">
    <location>
        <position position="1"/>
    </location>
</feature>
<dbReference type="SMART" id="SM00185">
    <property type="entry name" value="ARM"/>
    <property type="match status" value="2"/>
</dbReference>
<proteinExistence type="predicted"/>
<gene>
    <name evidence="1" type="ORF">IPOD504_LOCUS6020</name>
</gene>
<keyword evidence="2" id="KW-1185">Reference proteome</keyword>
<dbReference type="InterPro" id="IPR011989">
    <property type="entry name" value="ARM-like"/>
</dbReference>
<sequence>MDDDSIQTLRKSTRESLKLNRRFQRDEVNDVQRCIKQLSISPQSFDEVVQKLKSKSIVMDADLQILKNGLMDNPKNIEIVLRTHGTLRGLVRELSGNDIRKQCAAAGCCCNLALGDSRACMAIAKASGPYLTAALDNLTAELAINCAWALGNLTGSGTKACDVLVAQGALSKLCELLERNNDDLQEAATYALTHFAYHMEDDLRTEHLQKLLKALSKIEASPSTCQLAFILSCHGDFVESVPGEFPQRLLAALDTCVARHQGGCGRDCNCELVYVVRTLANMDEEVYGAVLHRFSSGDLGKRLWQILNSDSGGLGQSLLWLFGNLYNSRTDDAFFATL</sequence>
<evidence type="ECO:0000313" key="1">
    <source>
        <dbReference type="EMBL" id="CAH2048357.1"/>
    </source>
</evidence>
<reference evidence="1" key="1">
    <citation type="submission" date="2022-03" db="EMBL/GenBank/DDBJ databases">
        <authorList>
            <person name="Martin H S."/>
        </authorList>
    </citation>
    <scope>NUCLEOTIDE SEQUENCE</scope>
</reference>
<dbReference type="EMBL" id="OW152830">
    <property type="protein sequence ID" value="CAH2048357.1"/>
    <property type="molecule type" value="Genomic_DNA"/>
</dbReference>
<protein>
    <submittedName>
        <fullName evidence="1">Uncharacterized protein</fullName>
    </submittedName>
</protein>
<evidence type="ECO:0000313" key="2">
    <source>
        <dbReference type="Proteomes" id="UP000837857"/>
    </source>
</evidence>
<dbReference type="PANTHER" id="PTHR16356">
    <property type="entry name" value="TRANSMEMBRANE AND COILED-COIL DOMAIN-CONTAINING PROTEIN 6 TMCO6"/>
    <property type="match status" value="1"/>
</dbReference>